<protein>
    <submittedName>
        <fullName evidence="8">C2H2-type zinc finger-containing protein</fullName>
    </submittedName>
</protein>
<dbReference type="EMBL" id="GL883029">
    <property type="protein sequence ID" value="EGG13732.1"/>
    <property type="molecule type" value="Genomic_DNA"/>
</dbReference>
<evidence type="ECO:0000259" key="7">
    <source>
        <dbReference type="PROSITE" id="PS50157"/>
    </source>
</evidence>
<organism evidence="8 9">
    <name type="scientific">Cavenderia fasciculata</name>
    <name type="common">Slime mold</name>
    <name type="synonym">Dictyostelium fasciculatum</name>
    <dbReference type="NCBI Taxonomy" id="261658"/>
    <lineage>
        <taxon>Eukaryota</taxon>
        <taxon>Amoebozoa</taxon>
        <taxon>Evosea</taxon>
        <taxon>Eumycetozoa</taxon>
        <taxon>Dictyostelia</taxon>
        <taxon>Acytosteliales</taxon>
        <taxon>Cavenderiaceae</taxon>
        <taxon>Cavenderia</taxon>
    </lineage>
</organism>
<keyword evidence="2 5" id="KW-0863">Zinc-finger</keyword>
<dbReference type="SUPFAM" id="SSF57667">
    <property type="entry name" value="beta-beta-alpha zinc fingers"/>
    <property type="match status" value="2"/>
</dbReference>
<dbReference type="PROSITE" id="PS00028">
    <property type="entry name" value="ZINC_FINGER_C2H2_1"/>
    <property type="match status" value="1"/>
</dbReference>
<dbReference type="GO" id="GO:0008270">
    <property type="term" value="F:zinc ion binding"/>
    <property type="evidence" value="ECO:0007669"/>
    <property type="project" value="UniProtKB-KW"/>
</dbReference>
<name>F4QDA4_CACFS</name>
<evidence type="ECO:0000256" key="3">
    <source>
        <dbReference type="ARBA" id="ARBA00022833"/>
    </source>
</evidence>
<dbReference type="InterPro" id="IPR041661">
    <property type="entry name" value="ZN622/Rei1/Reh1_Znf-C2H2"/>
</dbReference>
<keyword evidence="9" id="KW-1185">Reference proteome</keyword>
<feature type="domain" description="C2H2-type" evidence="7">
    <location>
        <begin position="214"/>
        <end position="243"/>
    </location>
</feature>
<dbReference type="Proteomes" id="UP000007797">
    <property type="component" value="Unassembled WGS sequence"/>
</dbReference>
<dbReference type="Gene3D" id="3.30.160.60">
    <property type="entry name" value="Classic Zinc Finger"/>
    <property type="match status" value="2"/>
</dbReference>
<dbReference type="OrthoDB" id="278606at2759"/>
<evidence type="ECO:0000256" key="5">
    <source>
        <dbReference type="PROSITE-ProRule" id="PRU00042"/>
    </source>
</evidence>
<evidence type="ECO:0000256" key="2">
    <source>
        <dbReference type="ARBA" id="ARBA00022771"/>
    </source>
</evidence>
<dbReference type="InterPro" id="IPR013087">
    <property type="entry name" value="Znf_C2H2_type"/>
</dbReference>
<gene>
    <name evidence="8" type="ORF">DFA_11493</name>
</gene>
<evidence type="ECO:0000256" key="1">
    <source>
        <dbReference type="ARBA" id="ARBA00022723"/>
    </source>
</evidence>
<dbReference type="OMA" id="WDKPEFF"/>
<reference evidence="9" key="1">
    <citation type="journal article" date="2011" name="Genome Res.">
        <title>Phylogeny-wide analysis of social amoeba genomes highlights ancient origins for complex intercellular communication.</title>
        <authorList>
            <person name="Heidel A.J."/>
            <person name="Lawal H.M."/>
            <person name="Felder M."/>
            <person name="Schilde C."/>
            <person name="Helps N.R."/>
            <person name="Tunggal B."/>
            <person name="Rivero F."/>
            <person name="John U."/>
            <person name="Schleicher M."/>
            <person name="Eichinger L."/>
            <person name="Platzer M."/>
            <person name="Noegel A.A."/>
            <person name="Schaap P."/>
            <person name="Gloeckner G."/>
        </authorList>
    </citation>
    <scope>NUCLEOTIDE SEQUENCE [LARGE SCALE GENOMIC DNA]</scope>
    <source>
        <strain evidence="9">SH3</strain>
    </source>
</reference>
<evidence type="ECO:0000256" key="4">
    <source>
        <dbReference type="ARBA" id="ARBA00034119"/>
    </source>
</evidence>
<feature type="region of interest" description="Disordered" evidence="6">
    <location>
        <begin position="268"/>
        <end position="297"/>
    </location>
</feature>
<dbReference type="SMART" id="SM00355">
    <property type="entry name" value="ZnF_C2H2"/>
    <property type="match status" value="4"/>
</dbReference>
<feature type="compositionally biased region" description="Polar residues" evidence="6">
    <location>
        <begin position="283"/>
        <end position="294"/>
    </location>
</feature>
<dbReference type="PANTHER" id="PTHR13267">
    <property type="entry name" value="ZINC FINGER PROTEIN 277"/>
    <property type="match status" value="1"/>
</dbReference>
<dbReference type="KEGG" id="dfa:DFA_11493"/>
<dbReference type="PROSITE" id="PS50157">
    <property type="entry name" value="ZINC_FINGER_C2H2_2"/>
    <property type="match status" value="1"/>
</dbReference>
<sequence length="473" mass="55814">MADNTTNPPTTDTTTTTTSQDAVYWAPLKPLTTPLVFQLADTRPTVCAVKFPCLLCEHVEYESRPTLEHLLVEHKLVIADVNSVANLSSYLFHWRSLMKDKPIAHYTTTIHTQQTPSAPPTNYYLLSDVLQEDQALRRKLQTERLSFVLDQQHRERTDPSFSSSCPMCLEEFKGDRSAVSSHLFEQHSFNIGLPDNLVNINELLDLLKEKYDICQCLYCEKIFKSQAVLKQHMKKKKHVRLNPHNTEYDRFYLLNYLEPGKNWEEIKKEKDVEDEDEKDDILSQDTDGESNVDNTVDENDKVAQWEDWEENSDDEPDHQIVCLYCPNQYDTQDDILNHMIKTHKFDLFKVRKDQNYYDSIKLINFIRRQSYELNCPMCGLKHQDEADLNKHIQSNDHVGVDKNNEMWRDAQFLFPTYENDSLLRSFEDFEDQAYEQEWQEDENKYQEEMMEELKFERELVLERLTKANVQLPI</sequence>
<dbReference type="InterPro" id="IPR040048">
    <property type="entry name" value="ZNF277"/>
</dbReference>
<proteinExistence type="inferred from homology"/>
<dbReference type="RefSeq" id="XP_004350436.1">
    <property type="nucleotide sequence ID" value="XM_004350386.1"/>
</dbReference>
<dbReference type="GeneID" id="14865641"/>
<keyword evidence="1" id="KW-0479">Metal-binding</keyword>
<dbReference type="InterPro" id="IPR036236">
    <property type="entry name" value="Znf_C2H2_sf"/>
</dbReference>
<dbReference type="Pfam" id="PF12756">
    <property type="entry name" value="zf-C2H2_2"/>
    <property type="match status" value="2"/>
</dbReference>
<evidence type="ECO:0000256" key="6">
    <source>
        <dbReference type="SAM" id="MobiDB-lite"/>
    </source>
</evidence>
<keyword evidence="3" id="KW-0862">Zinc</keyword>
<evidence type="ECO:0000313" key="8">
    <source>
        <dbReference type="EMBL" id="EGG13732.1"/>
    </source>
</evidence>
<comment type="similarity">
    <text evidence="4">Belongs to the ZNF277 family.</text>
</comment>
<evidence type="ECO:0000313" key="9">
    <source>
        <dbReference type="Proteomes" id="UP000007797"/>
    </source>
</evidence>
<dbReference type="AlphaFoldDB" id="F4QDA4"/>
<accession>F4QDA4</accession>
<dbReference type="STRING" id="1054147.F4QDA4"/>
<dbReference type="PANTHER" id="PTHR13267:SF3">
    <property type="entry name" value="ZINC FINGER PROTEIN 277"/>
    <property type="match status" value="1"/>
</dbReference>